<keyword evidence="2" id="KW-1185">Reference proteome</keyword>
<dbReference type="InParanoid" id="A0A0V0Y031"/>
<organism evidence="1 2">
    <name type="scientific">Trichinella spiralis</name>
    <name type="common">Trichina worm</name>
    <dbReference type="NCBI Taxonomy" id="6334"/>
    <lineage>
        <taxon>Eukaryota</taxon>
        <taxon>Metazoa</taxon>
        <taxon>Ecdysozoa</taxon>
        <taxon>Nematoda</taxon>
        <taxon>Enoplea</taxon>
        <taxon>Dorylaimia</taxon>
        <taxon>Trichinellida</taxon>
        <taxon>Trichinellidae</taxon>
        <taxon>Trichinella</taxon>
    </lineage>
</organism>
<gene>
    <name evidence="1" type="ORF">T01_13012</name>
</gene>
<sequence length="38" mass="4674">LTYRRRSLFIVANKHYTLCLSFDGYNIIEIAQRDRDRR</sequence>
<dbReference type="Proteomes" id="UP000054776">
    <property type="component" value="Unassembled WGS sequence"/>
</dbReference>
<protein>
    <submittedName>
        <fullName evidence="1">Uncharacterized protein</fullName>
    </submittedName>
</protein>
<proteinExistence type="predicted"/>
<comment type="caution">
    <text evidence="1">The sequence shown here is derived from an EMBL/GenBank/DDBJ whole genome shotgun (WGS) entry which is preliminary data.</text>
</comment>
<evidence type="ECO:0000313" key="1">
    <source>
        <dbReference type="EMBL" id="KRX93543.1"/>
    </source>
</evidence>
<accession>A0A0V0Y031</accession>
<reference evidence="1 2" key="1">
    <citation type="submission" date="2015-01" db="EMBL/GenBank/DDBJ databases">
        <title>Evolution of Trichinella species and genotypes.</title>
        <authorList>
            <person name="Korhonen P.K."/>
            <person name="Edoardo P."/>
            <person name="Giuseppe L.R."/>
            <person name="Gasser R.B."/>
        </authorList>
    </citation>
    <scope>NUCLEOTIDE SEQUENCE [LARGE SCALE GENOMIC DNA]</scope>
    <source>
        <strain evidence="1">ISS3</strain>
    </source>
</reference>
<evidence type="ECO:0000313" key="2">
    <source>
        <dbReference type="Proteomes" id="UP000054776"/>
    </source>
</evidence>
<dbReference type="EMBL" id="JYDH01006891">
    <property type="protein sequence ID" value="KRX93543.1"/>
    <property type="molecule type" value="Genomic_DNA"/>
</dbReference>
<dbReference type="AlphaFoldDB" id="A0A0V0Y031"/>
<name>A0A0V0Y031_TRISP</name>
<feature type="non-terminal residue" evidence="1">
    <location>
        <position position="1"/>
    </location>
</feature>